<dbReference type="Pfam" id="PF00912">
    <property type="entry name" value="Transgly"/>
    <property type="match status" value="1"/>
</dbReference>
<dbReference type="GO" id="GO:0009252">
    <property type="term" value="P:peptidoglycan biosynthetic process"/>
    <property type="evidence" value="ECO:0007669"/>
    <property type="project" value="UniProtKB-KW"/>
</dbReference>
<evidence type="ECO:0000256" key="22">
    <source>
        <dbReference type="ARBA" id="ARBA00023316"/>
    </source>
</evidence>
<proteinExistence type="inferred from homology"/>
<evidence type="ECO:0000256" key="9">
    <source>
        <dbReference type="ARBA" id="ARBA00022645"/>
    </source>
</evidence>
<evidence type="ECO:0000313" key="34">
    <source>
        <dbReference type="Proteomes" id="UP000474718"/>
    </source>
</evidence>
<reference evidence="31 34" key="3">
    <citation type="journal article" date="2019" name="Nat. Med.">
        <title>A library of human gut bacterial isolates paired with longitudinal multiomics data enables mechanistic microbiome research.</title>
        <authorList>
            <person name="Poyet M."/>
            <person name="Groussin M."/>
            <person name="Gibbons S.M."/>
            <person name="Avila-Pacheco J."/>
            <person name="Jiang X."/>
            <person name="Kearney S.M."/>
            <person name="Perrotta A.R."/>
            <person name="Berdy B."/>
            <person name="Zhao S."/>
            <person name="Lieberman T.D."/>
            <person name="Swanson P.K."/>
            <person name="Smith M."/>
            <person name="Roesemann S."/>
            <person name="Alexander J.E."/>
            <person name="Rich S.A."/>
            <person name="Livny J."/>
            <person name="Vlamakis H."/>
            <person name="Clish C."/>
            <person name="Bullock K."/>
            <person name="Deik A."/>
            <person name="Scott J."/>
            <person name="Pierce K.A."/>
            <person name="Xavier R.J."/>
            <person name="Alm E.J."/>
        </authorList>
    </citation>
    <scope>NUCLEOTIDE SEQUENCE [LARGE SCALE GENOMIC DNA]</scope>
    <source>
        <strain evidence="31 34">BIOML-A2</strain>
    </source>
</reference>
<evidence type="ECO:0000313" key="32">
    <source>
        <dbReference type="EMBL" id="SHF86160.1"/>
    </source>
</evidence>
<organism evidence="32 33">
    <name type="scientific">Bittarella massiliensis</name>
    <name type="common">ex Durand et al. 2017</name>
    <dbReference type="NCBI Taxonomy" id="1720313"/>
    <lineage>
        <taxon>Bacteria</taxon>
        <taxon>Bacillati</taxon>
        <taxon>Bacillota</taxon>
        <taxon>Clostridia</taxon>
        <taxon>Eubacteriales</taxon>
        <taxon>Oscillospiraceae</taxon>
        <taxon>Bittarella (ex Durand et al. 2017)</taxon>
    </lineage>
</organism>
<keyword evidence="15" id="KW-0133">Cell shape</keyword>
<feature type="region of interest" description="Disordered" evidence="27">
    <location>
        <begin position="1"/>
        <end position="39"/>
    </location>
</feature>
<dbReference type="AlphaFoldDB" id="A0AAP1PWH7"/>
<dbReference type="GO" id="GO:0008658">
    <property type="term" value="F:penicillin binding"/>
    <property type="evidence" value="ECO:0007669"/>
    <property type="project" value="InterPro"/>
</dbReference>
<dbReference type="InterPro" id="IPR036950">
    <property type="entry name" value="PBP_transglycosylase"/>
</dbReference>
<reference evidence="32" key="1">
    <citation type="submission" date="2016-11" db="EMBL/GenBank/DDBJ databases">
        <authorList>
            <person name="Varghese N."/>
            <person name="Submissions S."/>
        </authorList>
    </citation>
    <scope>NUCLEOTIDE SEQUENCE</scope>
    <source>
        <strain evidence="32">DSM 4029</strain>
    </source>
</reference>
<evidence type="ECO:0000256" key="8">
    <source>
        <dbReference type="ARBA" id="ARBA00022475"/>
    </source>
</evidence>
<comment type="pathway">
    <text evidence="3">Cell wall biogenesis; peptidoglycan biosynthesis.</text>
</comment>
<dbReference type="Gene3D" id="3.40.710.10">
    <property type="entry name" value="DD-peptidase/beta-lactamase superfamily"/>
    <property type="match status" value="1"/>
</dbReference>
<evidence type="ECO:0000256" key="1">
    <source>
        <dbReference type="ARBA" id="ARBA00002624"/>
    </source>
</evidence>
<evidence type="ECO:0000313" key="31">
    <source>
        <dbReference type="EMBL" id="MZL68447.1"/>
    </source>
</evidence>
<dbReference type="PANTHER" id="PTHR32282">
    <property type="entry name" value="BINDING PROTEIN TRANSPEPTIDASE, PUTATIVE-RELATED"/>
    <property type="match status" value="1"/>
</dbReference>
<dbReference type="EC" id="2.4.99.28" evidence="24"/>
<comment type="catalytic activity">
    <reaction evidence="23">
        <text>Preferential cleavage: (Ac)2-L-Lys-D-Ala-|-D-Ala. Also transpeptidation of peptidyl-alanyl moieties that are N-acyl substituents of D-alanine.</text>
        <dbReference type="EC" id="3.4.16.4"/>
    </reaction>
</comment>
<dbReference type="SUPFAM" id="SSF56601">
    <property type="entry name" value="beta-lactamase/transpeptidase-like"/>
    <property type="match status" value="1"/>
</dbReference>
<keyword evidence="16" id="KW-0735">Signal-anchor</keyword>
<evidence type="ECO:0000313" key="33">
    <source>
        <dbReference type="Proteomes" id="UP000184089"/>
    </source>
</evidence>
<feature type="transmembrane region" description="Helical" evidence="28">
    <location>
        <begin position="49"/>
        <end position="73"/>
    </location>
</feature>
<keyword evidence="17" id="KW-0573">Peptidoglycan synthesis</keyword>
<evidence type="ECO:0000256" key="7">
    <source>
        <dbReference type="ARBA" id="ARBA00018638"/>
    </source>
</evidence>
<dbReference type="GO" id="GO:0006508">
    <property type="term" value="P:proteolysis"/>
    <property type="evidence" value="ECO:0007669"/>
    <property type="project" value="UniProtKB-KW"/>
</dbReference>
<evidence type="ECO:0000256" key="17">
    <source>
        <dbReference type="ARBA" id="ARBA00022984"/>
    </source>
</evidence>
<keyword evidence="34" id="KW-1185">Reference proteome</keyword>
<dbReference type="InterPro" id="IPR012338">
    <property type="entry name" value="Beta-lactam/transpept-like"/>
</dbReference>
<gene>
    <name evidence="31" type="ORF">GT747_01480</name>
    <name evidence="32" type="ORF">SAMN05444424_0954</name>
</gene>
<keyword evidence="21" id="KW-0511">Multifunctional enzyme</keyword>
<dbReference type="GO" id="GO:0008955">
    <property type="term" value="F:peptidoglycan glycosyltransferase activity"/>
    <property type="evidence" value="ECO:0007669"/>
    <property type="project" value="UniProtKB-EC"/>
</dbReference>
<dbReference type="GO" id="GO:0009002">
    <property type="term" value="F:serine-type D-Ala-D-Ala carboxypeptidase activity"/>
    <property type="evidence" value="ECO:0007669"/>
    <property type="project" value="UniProtKB-EC"/>
</dbReference>
<dbReference type="Proteomes" id="UP000184089">
    <property type="component" value="Unassembled WGS sequence"/>
</dbReference>
<dbReference type="GO" id="GO:0005886">
    <property type="term" value="C:plasma membrane"/>
    <property type="evidence" value="ECO:0007669"/>
    <property type="project" value="UniProtKB-SubCell"/>
</dbReference>
<evidence type="ECO:0000256" key="10">
    <source>
        <dbReference type="ARBA" id="ARBA00022670"/>
    </source>
</evidence>
<reference evidence="33" key="2">
    <citation type="submission" date="2016-11" db="EMBL/GenBank/DDBJ databases">
        <authorList>
            <person name="Jaros S."/>
            <person name="Januszkiewicz K."/>
            <person name="Wedrychowicz H."/>
        </authorList>
    </citation>
    <scope>NUCLEOTIDE SEQUENCE [LARGE SCALE GENOMIC DNA]</scope>
    <source>
        <strain evidence="33">DSM 4029</strain>
    </source>
</reference>
<comment type="similarity">
    <text evidence="5">In the N-terminal section; belongs to the glycosyltransferase 51 family.</text>
</comment>
<evidence type="ECO:0000256" key="11">
    <source>
        <dbReference type="ARBA" id="ARBA00022676"/>
    </source>
</evidence>
<evidence type="ECO:0000256" key="14">
    <source>
        <dbReference type="ARBA" id="ARBA00022801"/>
    </source>
</evidence>
<feature type="domain" description="Glycosyl transferase family 51" evidence="30">
    <location>
        <begin position="107"/>
        <end position="285"/>
    </location>
</feature>
<comment type="caution">
    <text evidence="32">The sequence shown here is derived from an EMBL/GenBank/DDBJ whole genome shotgun (WGS) entry which is preliminary data.</text>
</comment>
<evidence type="ECO:0000256" key="28">
    <source>
        <dbReference type="SAM" id="Phobius"/>
    </source>
</evidence>
<keyword evidence="18 28" id="KW-1133">Transmembrane helix</keyword>
<evidence type="ECO:0000256" key="2">
    <source>
        <dbReference type="ARBA" id="ARBA00004401"/>
    </source>
</evidence>
<sequence length="799" mass="87689">MPNQKSPDGGKSPSEKKKGTTKQTAANAASKKGQKGPKRKLRERKWFKVCLTVFFILVIVVSIAATSFMMYVFSTMKNDDQILSLENVKLAFTTIVYGKDGSGEEVEVTRLNSAENRIWVDYENIPENMIHAVVAVEDERFYKHHGVDWKRTIAATVNEIIPIYKGRPGGSTITQQLIKNITHDKSTNFLEGYARKAREIFRALNLEKMYSKEDILEAYLNTFHLGNNTDGVQAAAYVYFGKDVSELSLVECASIAGMTQSPSEYNPFIHPENNKTRRDYVLSKMLELGYITQEEYDEAVNTEPEFKSEEYAANAQKIESYFTDYMIDDVIDHLMEKYGYTKEEATNYLYTGGLRIYSTVDTSVQNTLESVYENDKSFPNVSRKETVTDEEGNKSEVTIRPESAAVVMDFEGNILGLVGGRGEKTVNRALNRAVVAGRSNGSTMKPLAAYGPAIEQDLITYSTVMDDSPVKTLNGRPWPKNYYAGYKGKMTAETALKKSVNTVAVRTIQKVGAKNSYEFLKEKLGITTLTESDVDDSLALGMLTDGISPLEVTAAYAVFGNGGVYYEPRTYTRVEDQFGNVVLDGSEFGSNRAFSESTAKVTNQMLQQVLQSGGTAASFRYGSMPLAGKTGTTDSDTDNNLPRDVWFVGMNPYYVTGVWWGYDSKYGVSESGYPPAAIWKNIMSQISSGKAYKNFPNASGVVQKTYCVKSGLLASDKCTETAVGWYKTSNIPETCSGVHEGDPPVEEEQKPQSSSAASSSGSSSASSSASSSSNSSSSASSSSKPVVPPVSSSQAAPKQ</sequence>
<keyword evidence="19 28" id="KW-0472">Membrane</keyword>
<dbReference type="EMBL" id="WWVX01000001">
    <property type="protein sequence ID" value="MZL68447.1"/>
    <property type="molecule type" value="Genomic_DNA"/>
</dbReference>
<evidence type="ECO:0000256" key="13">
    <source>
        <dbReference type="ARBA" id="ARBA00022692"/>
    </source>
</evidence>
<evidence type="ECO:0000256" key="5">
    <source>
        <dbReference type="ARBA" id="ARBA00007739"/>
    </source>
</evidence>
<keyword evidence="8" id="KW-1003">Cell membrane</keyword>
<evidence type="ECO:0000256" key="3">
    <source>
        <dbReference type="ARBA" id="ARBA00004752"/>
    </source>
</evidence>
<evidence type="ECO:0000256" key="21">
    <source>
        <dbReference type="ARBA" id="ARBA00023268"/>
    </source>
</evidence>
<evidence type="ECO:0000256" key="18">
    <source>
        <dbReference type="ARBA" id="ARBA00022989"/>
    </source>
</evidence>
<evidence type="ECO:0000256" key="15">
    <source>
        <dbReference type="ARBA" id="ARBA00022960"/>
    </source>
</evidence>
<dbReference type="RefSeq" id="WP_052537744.1">
    <property type="nucleotide sequence ID" value="NZ_FQVY01000001.1"/>
</dbReference>
<evidence type="ECO:0000256" key="19">
    <source>
        <dbReference type="ARBA" id="ARBA00023136"/>
    </source>
</evidence>
<evidence type="ECO:0000256" key="24">
    <source>
        <dbReference type="ARBA" id="ARBA00044770"/>
    </source>
</evidence>
<keyword evidence="12" id="KW-0808">Transferase</keyword>
<keyword evidence="9" id="KW-0121">Carboxypeptidase</keyword>
<dbReference type="SUPFAM" id="SSF53955">
    <property type="entry name" value="Lysozyme-like"/>
    <property type="match status" value="1"/>
</dbReference>
<evidence type="ECO:0000256" key="23">
    <source>
        <dbReference type="ARBA" id="ARBA00034000"/>
    </source>
</evidence>
<dbReference type="InterPro" id="IPR050396">
    <property type="entry name" value="Glycosyltr_51/Transpeptidase"/>
</dbReference>
<dbReference type="FunFam" id="1.10.3810.10:FF:000001">
    <property type="entry name" value="Penicillin-binding protein 1A"/>
    <property type="match status" value="1"/>
</dbReference>
<evidence type="ECO:0000256" key="4">
    <source>
        <dbReference type="ARBA" id="ARBA00007090"/>
    </source>
</evidence>
<comment type="catalytic activity">
    <reaction evidence="25">
        <text>[GlcNAc-(1-&gt;4)-Mur2Ac(oyl-L-Ala-gamma-D-Glu-L-Lys-D-Ala-D-Ala)](n)-di-trans,octa-cis-undecaprenyl diphosphate + beta-D-GlcNAc-(1-&gt;4)-Mur2Ac(oyl-L-Ala-gamma-D-Glu-L-Lys-D-Ala-D-Ala)-di-trans,octa-cis-undecaprenyl diphosphate = [GlcNAc-(1-&gt;4)-Mur2Ac(oyl-L-Ala-gamma-D-Glu-L-Lys-D-Ala-D-Ala)](n+1)-di-trans,octa-cis-undecaprenyl diphosphate + di-trans,octa-cis-undecaprenyl diphosphate + H(+)</text>
        <dbReference type="Rhea" id="RHEA:23708"/>
        <dbReference type="Rhea" id="RHEA-COMP:9602"/>
        <dbReference type="Rhea" id="RHEA-COMP:9603"/>
        <dbReference type="ChEBI" id="CHEBI:15378"/>
        <dbReference type="ChEBI" id="CHEBI:58405"/>
        <dbReference type="ChEBI" id="CHEBI:60033"/>
        <dbReference type="ChEBI" id="CHEBI:78435"/>
        <dbReference type="EC" id="2.4.99.28"/>
    </reaction>
</comment>
<comment type="subcellular location">
    <subcellularLocation>
        <location evidence="2">Cell membrane</location>
        <topology evidence="2">Single-pass type II membrane protein</topology>
    </subcellularLocation>
</comment>
<dbReference type="NCBIfam" id="TIGR02074">
    <property type="entry name" value="PBP_1a_fam"/>
    <property type="match status" value="1"/>
</dbReference>
<evidence type="ECO:0000256" key="12">
    <source>
        <dbReference type="ARBA" id="ARBA00022679"/>
    </source>
</evidence>
<name>A0AAP1PWH7_9FIRM</name>
<dbReference type="InterPro" id="IPR023346">
    <property type="entry name" value="Lysozyme-like_dom_sf"/>
</dbReference>
<keyword evidence="22" id="KW-0961">Cell wall biogenesis/degradation</keyword>
<feature type="compositionally biased region" description="Basic and acidic residues" evidence="27">
    <location>
        <begin position="739"/>
        <end position="750"/>
    </location>
</feature>
<keyword evidence="10" id="KW-0645">Protease</keyword>
<evidence type="ECO:0000256" key="6">
    <source>
        <dbReference type="ARBA" id="ARBA00012448"/>
    </source>
</evidence>
<dbReference type="PANTHER" id="PTHR32282:SF11">
    <property type="entry name" value="PENICILLIN-BINDING PROTEIN 1B"/>
    <property type="match status" value="1"/>
</dbReference>
<dbReference type="GO" id="GO:0071555">
    <property type="term" value="P:cell wall organization"/>
    <property type="evidence" value="ECO:0007669"/>
    <property type="project" value="UniProtKB-KW"/>
</dbReference>
<comment type="function">
    <text evidence="1">Cell wall formation. Synthesis of cross-linked peptidoglycan from the lipid intermediates. The enzyme has a penicillin-insensitive transglycosylase N-terminal domain (formation of linear glycan strands) and a penicillin-sensitive transpeptidase C-terminal domain (cross-linking of the peptide subunits).</text>
</comment>
<evidence type="ECO:0000256" key="16">
    <source>
        <dbReference type="ARBA" id="ARBA00022968"/>
    </source>
</evidence>
<evidence type="ECO:0000256" key="20">
    <source>
        <dbReference type="ARBA" id="ARBA00023251"/>
    </source>
</evidence>
<evidence type="ECO:0000256" key="25">
    <source>
        <dbReference type="ARBA" id="ARBA00049902"/>
    </source>
</evidence>
<dbReference type="GO" id="GO:0046677">
    <property type="term" value="P:response to antibiotic"/>
    <property type="evidence" value="ECO:0007669"/>
    <property type="project" value="UniProtKB-KW"/>
</dbReference>
<accession>A0AAP1PWH7</accession>
<dbReference type="InterPro" id="IPR001460">
    <property type="entry name" value="PCN-bd_Tpept"/>
</dbReference>
<dbReference type="GO" id="GO:0008360">
    <property type="term" value="P:regulation of cell shape"/>
    <property type="evidence" value="ECO:0007669"/>
    <property type="project" value="UniProtKB-KW"/>
</dbReference>
<keyword evidence="13 28" id="KW-0812">Transmembrane</keyword>
<keyword evidence="11" id="KW-0328">Glycosyltransferase</keyword>
<dbReference type="EMBL" id="FQVY01000001">
    <property type="protein sequence ID" value="SHF86160.1"/>
    <property type="molecule type" value="Genomic_DNA"/>
</dbReference>
<dbReference type="InterPro" id="IPR001264">
    <property type="entry name" value="Glyco_trans_51"/>
</dbReference>
<feature type="region of interest" description="Disordered" evidence="27">
    <location>
        <begin position="734"/>
        <end position="799"/>
    </location>
</feature>
<keyword evidence="20" id="KW-0046">Antibiotic resistance</keyword>
<keyword evidence="14" id="KW-0378">Hydrolase</keyword>
<evidence type="ECO:0000259" key="29">
    <source>
        <dbReference type="Pfam" id="PF00905"/>
    </source>
</evidence>
<evidence type="ECO:0000259" key="30">
    <source>
        <dbReference type="Pfam" id="PF00912"/>
    </source>
</evidence>
<feature type="domain" description="Penicillin-binding protein transpeptidase" evidence="29">
    <location>
        <begin position="404"/>
        <end position="653"/>
    </location>
</feature>
<evidence type="ECO:0000256" key="26">
    <source>
        <dbReference type="ARBA" id="ARBA00060592"/>
    </source>
</evidence>
<dbReference type="GO" id="GO:0030288">
    <property type="term" value="C:outer membrane-bounded periplasmic space"/>
    <property type="evidence" value="ECO:0007669"/>
    <property type="project" value="TreeGrafter"/>
</dbReference>
<dbReference type="Proteomes" id="UP000474718">
    <property type="component" value="Unassembled WGS sequence"/>
</dbReference>
<dbReference type="Pfam" id="PF00905">
    <property type="entry name" value="Transpeptidase"/>
    <property type="match status" value="1"/>
</dbReference>
<comment type="pathway">
    <text evidence="26">Glycan biosynthesis.</text>
</comment>
<comment type="similarity">
    <text evidence="4">In the C-terminal section; belongs to the transpeptidase family.</text>
</comment>
<dbReference type="EC" id="3.4.16.4" evidence="6"/>
<dbReference type="Gene3D" id="1.10.3810.10">
    <property type="entry name" value="Biosynthetic peptidoglycan transglycosylase-like"/>
    <property type="match status" value="1"/>
</dbReference>
<protein>
    <recommendedName>
        <fullName evidence="7">Penicillin-binding protein 1A</fullName>
        <ecNumber evidence="24">2.4.99.28</ecNumber>
        <ecNumber evidence="6">3.4.16.4</ecNumber>
    </recommendedName>
</protein>
<feature type="compositionally biased region" description="Low complexity" evidence="27">
    <location>
        <begin position="751"/>
        <end position="799"/>
    </location>
</feature>
<evidence type="ECO:0000256" key="27">
    <source>
        <dbReference type="SAM" id="MobiDB-lite"/>
    </source>
</evidence>